<evidence type="ECO:0000313" key="3">
    <source>
        <dbReference type="EMBL" id="MPC33855.1"/>
    </source>
</evidence>
<keyword evidence="4" id="KW-1185">Reference proteome</keyword>
<sequence>MTLITNRKDKQKLSNNAKLTTSVSSSSFFFFFSFFTSLALRSEERSATLLSLCSAAKRTMPDLSVSTSTPRSLLAARRVGNFWISSASSGVLLVVVVVVSPASLSGDDGGVSLSRYLLVSQHSKEVDNGSLTMAGHHTPITLQATHTVASGTQHTSHLHHLHYALLELCSVLLPPPPLVKRQRDRQVVMTDSPHPTPQVPRPHSPRRLSSPAGPSTGLTLLPCGLQRDKESES</sequence>
<accession>A0A5B7EKA0</accession>
<keyword evidence="2" id="KW-1133">Transmembrane helix</keyword>
<feature type="region of interest" description="Disordered" evidence="1">
    <location>
        <begin position="182"/>
        <end position="233"/>
    </location>
</feature>
<reference evidence="3 4" key="1">
    <citation type="submission" date="2019-05" db="EMBL/GenBank/DDBJ databases">
        <title>Another draft genome of Portunus trituberculatus and its Hox gene families provides insights of decapod evolution.</title>
        <authorList>
            <person name="Jeong J.-H."/>
            <person name="Song I."/>
            <person name="Kim S."/>
            <person name="Choi T."/>
            <person name="Kim D."/>
            <person name="Ryu S."/>
            <person name="Kim W."/>
        </authorList>
    </citation>
    <scope>NUCLEOTIDE SEQUENCE [LARGE SCALE GENOMIC DNA]</scope>
    <source>
        <tissue evidence="3">Muscle</tissue>
    </source>
</reference>
<organism evidence="3 4">
    <name type="scientific">Portunus trituberculatus</name>
    <name type="common">Swimming crab</name>
    <name type="synonym">Neptunus trituberculatus</name>
    <dbReference type="NCBI Taxonomy" id="210409"/>
    <lineage>
        <taxon>Eukaryota</taxon>
        <taxon>Metazoa</taxon>
        <taxon>Ecdysozoa</taxon>
        <taxon>Arthropoda</taxon>
        <taxon>Crustacea</taxon>
        <taxon>Multicrustacea</taxon>
        <taxon>Malacostraca</taxon>
        <taxon>Eumalacostraca</taxon>
        <taxon>Eucarida</taxon>
        <taxon>Decapoda</taxon>
        <taxon>Pleocyemata</taxon>
        <taxon>Brachyura</taxon>
        <taxon>Eubrachyura</taxon>
        <taxon>Portunoidea</taxon>
        <taxon>Portunidae</taxon>
        <taxon>Portuninae</taxon>
        <taxon>Portunus</taxon>
    </lineage>
</organism>
<feature type="transmembrane region" description="Helical" evidence="2">
    <location>
        <begin position="21"/>
        <end position="40"/>
    </location>
</feature>
<proteinExistence type="predicted"/>
<keyword evidence="2" id="KW-0812">Transmembrane</keyword>
<evidence type="ECO:0000256" key="2">
    <source>
        <dbReference type="SAM" id="Phobius"/>
    </source>
</evidence>
<evidence type="ECO:0000313" key="4">
    <source>
        <dbReference type="Proteomes" id="UP000324222"/>
    </source>
</evidence>
<protein>
    <submittedName>
        <fullName evidence="3">Uncharacterized protein</fullName>
    </submittedName>
</protein>
<gene>
    <name evidence="3" type="ORF">E2C01_027221</name>
</gene>
<dbReference type="Proteomes" id="UP000324222">
    <property type="component" value="Unassembled WGS sequence"/>
</dbReference>
<dbReference type="AlphaFoldDB" id="A0A5B7EKA0"/>
<comment type="caution">
    <text evidence="3">The sequence shown here is derived from an EMBL/GenBank/DDBJ whole genome shotgun (WGS) entry which is preliminary data.</text>
</comment>
<keyword evidence="2" id="KW-0472">Membrane</keyword>
<dbReference type="EMBL" id="VSRR010002925">
    <property type="protein sequence ID" value="MPC33855.1"/>
    <property type="molecule type" value="Genomic_DNA"/>
</dbReference>
<name>A0A5B7EKA0_PORTR</name>
<evidence type="ECO:0000256" key="1">
    <source>
        <dbReference type="SAM" id="MobiDB-lite"/>
    </source>
</evidence>